<dbReference type="AlphaFoldDB" id="M1VIV6"/>
<evidence type="ECO:0000259" key="1">
    <source>
        <dbReference type="Pfam" id="PF13460"/>
    </source>
</evidence>
<dbReference type="RefSeq" id="XP_005537169.1">
    <property type="nucleotide sequence ID" value="XM_005537112.1"/>
</dbReference>
<protein>
    <recommendedName>
        <fullName evidence="1">NAD(P)-binding domain-containing protein</fullName>
    </recommendedName>
</protein>
<reference evidence="2 3" key="1">
    <citation type="journal article" date="2004" name="Nature">
        <title>Genome sequence of the ultrasmall unicellular red alga Cyanidioschyzon merolae 10D.</title>
        <authorList>
            <person name="Matsuzaki M."/>
            <person name="Misumi O."/>
            <person name="Shin-i T."/>
            <person name="Maruyama S."/>
            <person name="Takahara M."/>
            <person name="Miyagishima S."/>
            <person name="Mori T."/>
            <person name="Nishida K."/>
            <person name="Yagisawa F."/>
            <person name="Nishida K."/>
            <person name="Yoshida Y."/>
            <person name="Nishimura Y."/>
            <person name="Nakao S."/>
            <person name="Kobayashi T."/>
            <person name="Momoyama Y."/>
            <person name="Higashiyama T."/>
            <person name="Minoda A."/>
            <person name="Sano M."/>
            <person name="Nomoto H."/>
            <person name="Oishi K."/>
            <person name="Hayashi H."/>
            <person name="Ohta F."/>
            <person name="Nishizaka S."/>
            <person name="Haga S."/>
            <person name="Miura S."/>
            <person name="Morishita T."/>
            <person name="Kabeya Y."/>
            <person name="Terasawa K."/>
            <person name="Suzuki Y."/>
            <person name="Ishii Y."/>
            <person name="Asakawa S."/>
            <person name="Takano H."/>
            <person name="Ohta N."/>
            <person name="Kuroiwa H."/>
            <person name="Tanaka K."/>
            <person name="Shimizu N."/>
            <person name="Sugano S."/>
            <person name="Sato N."/>
            <person name="Nozaki H."/>
            <person name="Ogasawara N."/>
            <person name="Kohara Y."/>
            <person name="Kuroiwa T."/>
        </authorList>
    </citation>
    <scope>NUCLEOTIDE SEQUENCE [LARGE SCALE GENOMIC DNA]</scope>
    <source>
        <strain evidence="2 3">10D</strain>
    </source>
</reference>
<dbReference type="InterPro" id="IPR016040">
    <property type="entry name" value="NAD(P)-bd_dom"/>
</dbReference>
<keyword evidence="3" id="KW-1185">Reference proteome</keyword>
<dbReference type="SUPFAM" id="SSF51735">
    <property type="entry name" value="NAD(P)-binding Rossmann-fold domains"/>
    <property type="match status" value="1"/>
</dbReference>
<evidence type="ECO:0000313" key="3">
    <source>
        <dbReference type="Proteomes" id="UP000007014"/>
    </source>
</evidence>
<dbReference type="OMA" id="WLLKLKQ"/>
<accession>M1VIV6</accession>
<dbReference type="STRING" id="280699.M1VIV6"/>
<dbReference type="GeneID" id="16994951"/>
<dbReference type="OrthoDB" id="419598at2759"/>
<dbReference type="KEGG" id="cme:CYME_CMM310C"/>
<dbReference type="eggNOG" id="KOG1203">
    <property type="taxonomic scope" value="Eukaryota"/>
</dbReference>
<dbReference type="Proteomes" id="UP000007014">
    <property type="component" value="Chromosome 13"/>
</dbReference>
<dbReference type="Pfam" id="PF13460">
    <property type="entry name" value="NAD_binding_10"/>
    <property type="match status" value="1"/>
</dbReference>
<name>M1VIV6_CYAM1</name>
<dbReference type="PANTHER" id="PTHR47285">
    <property type="entry name" value="PROTEIN TIC 62, CHLOROPLASTIC"/>
    <property type="match status" value="1"/>
</dbReference>
<dbReference type="HOGENOM" id="CLU_916315_0_0_1"/>
<dbReference type="InterPro" id="IPR044719">
    <property type="entry name" value="TIC62"/>
</dbReference>
<dbReference type="PANTHER" id="PTHR47285:SF1">
    <property type="entry name" value="PROTEIN TIC 62, CHLOROPLASTIC"/>
    <property type="match status" value="1"/>
</dbReference>
<dbReference type="EMBL" id="AP006495">
    <property type="protein sequence ID" value="BAM81133.1"/>
    <property type="molecule type" value="Genomic_DNA"/>
</dbReference>
<reference evidence="2 3" key="2">
    <citation type="journal article" date="2007" name="BMC Biol.">
        <title>A 100%-complete sequence reveals unusually simple genomic features in the hot-spring red alga Cyanidioschyzon merolae.</title>
        <authorList>
            <person name="Nozaki H."/>
            <person name="Takano H."/>
            <person name="Misumi O."/>
            <person name="Terasawa K."/>
            <person name="Matsuzaki M."/>
            <person name="Maruyama S."/>
            <person name="Nishida K."/>
            <person name="Yagisawa F."/>
            <person name="Yoshida Y."/>
            <person name="Fujiwara T."/>
            <person name="Takio S."/>
            <person name="Tamura K."/>
            <person name="Chung S.J."/>
            <person name="Nakamura S."/>
            <person name="Kuroiwa H."/>
            <person name="Tanaka K."/>
            <person name="Sato N."/>
            <person name="Kuroiwa T."/>
        </authorList>
    </citation>
    <scope>NUCLEOTIDE SEQUENCE [LARGE SCALE GENOMIC DNA]</scope>
    <source>
        <strain evidence="2 3">10D</strain>
    </source>
</reference>
<sequence>MGFVAPFSQSVRHWNLQETKQRSLQRERPRASGNPVWMLTMKRTLVVGGGGRLGRRVVRTLVEQQVPVLVAGRDPERAESAVRAYLREVGLERQGDLAFVAHDITEPAAVQAEQVFRQNDVDVVIDVAGPSRLTPLEPYTVDYKGNRELMRAASAGRGINHFILVTSLGTGRFGWPAALLNLAYGILFWKRRAELFLIDQVRRTAKRSPEGTESGGIRQFTIIRPAGLERATDNWGETHALQIRPADSIFGGTVSRLQVAQVAVLAALHPDASRNKIFELTTEQGVQQIDPIQQMESVSAQVLS</sequence>
<feature type="domain" description="NAD(P)-binding" evidence="1">
    <location>
        <begin position="48"/>
        <end position="269"/>
    </location>
</feature>
<proteinExistence type="predicted"/>
<evidence type="ECO:0000313" key="2">
    <source>
        <dbReference type="EMBL" id="BAM81133.1"/>
    </source>
</evidence>
<dbReference type="InterPro" id="IPR036291">
    <property type="entry name" value="NAD(P)-bd_dom_sf"/>
</dbReference>
<dbReference type="Gene3D" id="3.40.50.720">
    <property type="entry name" value="NAD(P)-binding Rossmann-like Domain"/>
    <property type="match status" value="1"/>
</dbReference>
<gene>
    <name evidence="2" type="ORF">CYME_CMM310C</name>
</gene>
<organism evidence="2 3">
    <name type="scientific">Cyanidioschyzon merolae (strain NIES-3377 / 10D)</name>
    <name type="common">Unicellular red alga</name>
    <dbReference type="NCBI Taxonomy" id="280699"/>
    <lineage>
        <taxon>Eukaryota</taxon>
        <taxon>Rhodophyta</taxon>
        <taxon>Bangiophyceae</taxon>
        <taxon>Cyanidiales</taxon>
        <taxon>Cyanidiaceae</taxon>
        <taxon>Cyanidioschyzon</taxon>
    </lineage>
</organism>
<dbReference type="Gramene" id="CMM310CT">
    <property type="protein sequence ID" value="CMM310CT"/>
    <property type="gene ID" value="CMM310C"/>
</dbReference>